<evidence type="ECO:0000256" key="1">
    <source>
        <dbReference type="SAM" id="MobiDB-lite"/>
    </source>
</evidence>
<evidence type="ECO:0000313" key="2">
    <source>
        <dbReference type="EMBL" id="PPQ95631.1"/>
    </source>
</evidence>
<feature type="compositionally biased region" description="Basic and acidic residues" evidence="1">
    <location>
        <begin position="20"/>
        <end position="33"/>
    </location>
</feature>
<sequence>MSGDTFVKVKVGGGTQWKFGAEKKPDVGPETHVVDGQSAPAPPQGLDDDPALTTTVFCPPFTCTV</sequence>
<evidence type="ECO:0000313" key="3">
    <source>
        <dbReference type="Proteomes" id="UP000284706"/>
    </source>
</evidence>
<dbReference type="EMBL" id="NHYE01001421">
    <property type="protein sequence ID" value="PPQ95631.1"/>
    <property type="molecule type" value="Genomic_DNA"/>
</dbReference>
<dbReference type="InParanoid" id="A0A409XY36"/>
<keyword evidence="3" id="KW-1185">Reference proteome</keyword>
<dbReference type="AlphaFoldDB" id="A0A409XY36"/>
<reference evidence="2 3" key="1">
    <citation type="journal article" date="2018" name="Evol. Lett.">
        <title>Horizontal gene cluster transfer increased hallucinogenic mushroom diversity.</title>
        <authorList>
            <person name="Reynolds H.T."/>
            <person name="Vijayakumar V."/>
            <person name="Gluck-Thaler E."/>
            <person name="Korotkin H.B."/>
            <person name="Matheny P.B."/>
            <person name="Slot J.C."/>
        </authorList>
    </citation>
    <scope>NUCLEOTIDE SEQUENCE [LARGE SCALE GENOMIC DNA]</scope>
    <source>
        <strain evidence="2 3">SRW20</strain>
    </source>
</reference>
<name>A0A409XY36_9AGAR</name>
<organism evidence="2 3">
    <name type="scientific">Gymnopilus dilepis</name>
    <dbReference type="NCBI Taxonomy" id="231916"/>
    <lineage>
        <taxon>Eukaryota</taxon>
        <taxon>Fungi</taxon>
        <taxon>Dikarya</taxon>
        <taxon>Basidiomycota</taxon>
        <taxon>Agaricomycotina</taxon>
        <taxon>Agaricomycetes</taxon>
        <taxon>Agaricomycetidae</taxon>
        <taxon>Agaricales</taxon>
        <taxon>Agaricineae</taxon>
        <taxon>Hymenogastraceae</taxon>
        <taxon>Gymnopilus</taxon>
    </lineage>
</organism>
<accession>A0A409XY36</accession>
<feature type="region of interest" description="Disordered" evidence="1">
    <location>
        <begin position="19"/>
        <end position="52"/>
    </location>
</feature>
<comment type="caution">
    <text evidence="2">The sequence shown here is derived from an EMBL/GenBank/DDBJ whole genome shotgun (WGS) entry which is preliminary data.</text>
</comment>
<protein>
    <submittedName>
        <fullName evidence="2">Uncharacterized protein</fullName>
    </submittedName>
</protein>
<gene>
    <name evidence="2" type="ORF">CVT26_008659</name>
</gene>
<proteinExistence type="predicted"/>
<dbReference type="Proteomes" id="UP000284706">
    <property type="component" value="Unassembled WGS sequence"/>
</dbReference>